<protein>
    <submittedName>
        <fullName evidence="2">Uncharacterized protein</fullName>
    </submittedName>
</protein>
<dbReference type="AlphaFoldDB" id="A0A2Z7C6F5"/>
<reference evidence="2 3" key="1">
    <citation type="journal article" date="2015" name="Proc. Natl. Acad. Sci. U.S.A.">
        <title>The resurrection genome of Boea hygrometrica: A blueprint for survival of dehydration.</title>
        <authorList>
            <person name="Xiao L."/>
            <person name="Yang G."/>
            <person name="Zhang L."/>
            <person name="Yang X."/>
            <person name="Zhao S."/>
            <person name="Ji Z."/>
            <person name="Zhou Q."/>
            <person name="Hu M."/>
            <person name="Wang Y."/>
            <person name="Chen M."/>
            <person name="Xu Y."/>
            <person name="Jin H."/>
            <person name="Xiao X."/>
            <person name="Hu G."/>
            <person name="Bao F."/>
            <person name="Hu Y."/>
            <person name="Wan P."/>
            <person name="Li L."/>
            <person name="Deng X."/>
            <person name="Kuang T."/>
            <person name="Xiang C."/>
            <person name="Zhu J.K."/>
            <person name="Oliver M.J."/>
            <person name="He Y."/>
        </authorList>
    </citation>
    <scope>NUCLEOTIDE SEQUENCE [LARGE SCALE GENOMIC DNA]</scope>
    <source>
        <strain evidence="3">cv. XS01</strain>
    </source>
</reference>
<name>A0A2Z7C6F5_9LAMI</name>
<sequence length="134" mass="14549">MVTSCFLLLCIGVAIADLQRCVLDVVTGTSFWKVFTREKPADDFRRAAGGIFDDVAIQISRACFVVIVAQKYKDVRASGNTALSSSLLGLLATMRRVVNYHSSWTRQRQVELFDESGNPGFTAGRGFNPAGGAP</sequence>
<proteinExistence type="predicted"/>
<keyword evidence="1" id="KW-0732">Signal</keyword>
<dbReference type="EMBL" id="KV000521">
    <property type="protein sequence ID" value="KZV40147.1"/>
    <property type="molecule type" value="Genomic_DNA"/>
</dbReference>
<gene>
    <name evidence="2" type="ORF">F511_39245</name>
</gene>
<accession>A0A2Z7C6F5</accession>
<evidence type="ECO:0000313" key="2">
    <source>
        <dbReference type="EMBL" id="KZV40147.1"/>
    </source>
</evidence>
<evidence type="ECO:0000313" key="3">
    <source>
        <dbReference type="Proteomes" id="UP000250235"/>
    </source>
</evidence>
<evidence type="ECO:0000256" key="1">
    <source>
        <dbReference type="SAM" id="SignalP"/>
    </source>
</evidence>
<keyword evidence="3" id="KW-1185">Reference proteome</keyword>
<feature type="chain" id="PRO_5016350843" evidence="1">
    <location>
        <begin position="17"/>
        <end position="134"/>
    </location>
</feature>
<organism evidence="2 3">
    <name type="scientific">Dorcoceras hygrometricum</name>
    <dbReference type="NCBI Taxonomy" id="472368"/>
    <lineage>
        <taxon>Eukaryota</taxon>
        <taxon>Viridiplantae</taxon>
        <taxon>Streptophyta</taxon>
        <taxon>Embryophyta</taxon>
        <taxon>Tracheophyta</taxon>
        <taxon>Spermatophyta</taxon>
        <taxon>Magnoliopsida</taxon>
        <taxon>eudicotyledons</taxon>
        <taxon>Gunneridae</taxon>
        <taxon>Pentapetalae</taxon>
        <taxon>asterids</taxon>
        <taxon>lamiids</taxon>
        <taxon>Lamiales</taxon>
        <taxon>Gesneriaceae</taxon>
        <taxon>Didymocarpoideae</taxon>
        <taxon>Trichosporeae</taxon>
        <taxon>Loxocarpinae</taxon>
        <taxon>Dorcoceras</taxon>
    </lineage>
</organism>
<feature type="signal peptide" evidence="1">
    <location>
        <begin position="1"/>
        <end position="16"/>
    </location>
</feature>
<dbReference type="Proteomes" id="UP000250235">
    <property type="component" value="Unassembled WGS sequence"/>
</dbReference>